<name>A0A9Q3MBQ9_9HYPH</name>
<evidence type="ECO:0000313" key="1">
    <source>
        <dbReference type="EMBL" id="MBX5023702.1"/>
    </source>
</evidence>
<dbReference type="InterPro" id="IPR029063">
    <property type="entry name" value="SAM-dependent_MTases_sf"/>
</dbReference>
<accession>A0A9Q3MBQ9</accession>
<dbReference type="EMBL" id="JABDYC010000003">
    <property type="protein sequence ID" value="MBX5023702.1"/>
    <property type="molecule type" value="Genomic_DNA"/>
</dbReference>
<evidence type="ECO:0000313" key="2">
    <source>
        <dbReference type="Proteomes" id="UP000749740"/>
    </source>
</evidence>
<dbReference type="PANTHER" id="PTHR43861">
    <property type="entry name" value="TRANS-ACONITATE 2-METHYLTRANSFERASE-RELATED"/>
    <property type="match status" value="1"/>
</dbReference>
<dbReference type="GO" id="GO:0008168">
    <property type="term" value="F:methyltransferase activity"/>
    <property type="evidence" value="ECO:0007669"/>
    <property type="project" value="UniProtKB-KW"/>
</dbReference>
<protein>
    <submittedName>
        <fullName evidence="1">Class I SAM-dependent methyltransferase</fullName>
    </submittedName>
</protein>
<dbReference type="CDD" id="cd02440">
    <property type="entry name" value="AdoMet_MTases"/>
    <property type="match status" value="1"/>
</dbReference>
<sequence>MKITDSNDAMNNDHQMQCMACGSNMETFIERISDDRYGCPGVFSIKRCVSCGHMTTTPPLTEEDLPGLYSTYYPRREVDFTAIAKEAALVNKPFAAFKRWINGTDHQGHYLAKPGEKVLDVGCGSCISLLEMRNKGIESWGIEADPNVRTIADHFGLQVHIGNIYDLPFPDMKFDLIVLNQVLEHVPDPSAMLQAVRERLTPQGRVIMAFPNTGSFHRKIWKDRWINWHIPYHQNHFNRASFTRLAGKFGYKVENVRTVTPNLWSVLQLRTARERKQEGKSSSTWKHNADAIQVRPPFLTRLKNVALSRGARGAGMVMGLSNRILDAAGKGDSLLFVLRPI</sequence>
<dbReference type="GeneID" id="66140473"/>
<comment type="caution">
    <text evidence="1">The sequence shown here is derived from an EMBL/GenBank/DDBJ whole genome shotgun (WGS) entry which is preliminary data.</text>
</comment>
<dbReference type="Pfam" id="PF13489">
    <property type="entry name" value="Methyltransf_23"/>
    <property type="match status" value="1"/>
</dbReference>
<dbReference type="SUPFAM" id="SSF53335">
    <property type="entry name" value="S-adenosyl-L-methionine-dependent methyltransferases"/>
    <property type="match status" value="1"/>
</dbReference>
<dbReference type="RefSeq" id="WP_207240650.1">
    <property type="nucleotide sequence ID" value="NZ_CP071454.1"/>
</dbReference>
<dbReference type="Proteomes" id="UP000749740">
    <property type="component" value="Unassembled WGS sequence"/>
</dbReference>
<dbReference type="Gene3D" id="3.40.50.150">
    <property type="entry name" value="Vaccinia Virus protein VP39"/>
    <property type="match status" value="1"/>
</dbReference>
<keyword evidence="1" id="KW-0808">Transferase</keyword>
<organism evidence="1 2">
    <name type="scientific">Rhizobium lentis</name>
    <dbReference type="NCBI Taxonomy" id="1138194"/>
    <lineage>
        <taxon>Bacteria</taxon>
        <taxon>Pseudomonadati</taxon>
        <taxon>Pseudomonadota</taxon>
        <taxon>Alphaproteobacteria</taxon>
        <taxon>Hyphomicrobiales</taxon>
        <taxon>Rhizobiaceae</taxon>
        <taxon>Rhizobium/Agrobacterium group</taxon>
        <taxon>Rhizobium</taxon>
    </lineage>
</organism>
<dbReference type="AlphaFoldDB" id="A0A9Q3MBQ9"/>
<reference evidence="1" key="1">
    <citation type="submission" date="2020-04" db="EMBL/GenBank/DDBJ databases">
        <title>Global-level population genomics: horizontal gene transfer, symbiosis and evolution in Rhizobia.</title>
        <authorList>
            <person name="Gai Y."/>
        </authorList>
    </citation>
    <scope>NUCLEOTIDE SEQUENCE</scope>
    <source>
        <strain evidence="1">BLR57</strain>
    </source>
</reference>
<gene>
    <name evidence="1" type="ORF">HJB63_14150</name>
</gene>
<dbReference type="GO" id="GO:0032259">
    <property type="term" value="P:methylation"/>
    <property type="evidence" value="ECO:0007669"/>
    <property type="project" value="UniProtKB-KW"/>
</dbReference>
<keyword evidence="1" id="KW-0489">Methyltransferase</keyword>
<proteinExistence type="predicted"/>